<gene>
    <name evidence="3" type="ORF">C7K08_13810</name>
</gene>
<reference evidence="4" key="1">
    <citation type="submission" date="2018-03" db="EMBL/GenBank/DDBJ databases">
        <title>Ecological and genomic features of two cosmopolitan and abundant freshwater picocyanobacteria.</title>
        <authorList>
            <person name="Cabello-Yeves P.J."/>
            <person name="Picazo A."/>
            <person name="Camacho A."/>
            <person name="Callieri C."/>
            <person name="Rosselli R."/>
            <person name="Roda-Garcia J."/>
            <person name="Coutinho F.H."/>
            <person name="Rodriguez-Valera F."/>
        </authorList>
    </citation>
    <scope>NUCLEOTIDE SEQUENCE [LARGE SCALE GENOMIC DNA]</scope>
    <source>
        <strain evidence="4">Tous</strain>
    </source>
</reference>
<dbReference type="RefSeq" id="WP_106501102.1">
    <property type="nucleotide sequence ID" value="NZ_PXVC01000163.1"/>
</dbReference>
<dbReference type="EMBL" id="PXVC01000163">
    <property type="protein sequence ID" value="PSI00319.1"/>
    <property type="molecule type" value="Genomic_DNA"/>
</dbReference>
<keyword evidence="1" id="KW-0472">Membrane</keyword>
<feature type="transmembrane region" description="Helical" evidence="1">
    <location>
        <begin position="224"/>
        <end position="247"/>
    </location>
</feature>
<keyword evidence="4" id="KW-1185">Reference proteome</keyword>
<dbReference type="SUPFAM" id="SSF52200">
    <property type="entry name" value="Toll/Interleukin receptor TIR domain"/>
    <property type="match status" value="1"/>
</dbReference>
<evidence type="ECO:0000256" key="1">
    <source>
        <dbReference type="SAM" id="Phobius"/>
    </source>
</evidence>
<evidence type="ECO:0000313" key="4">
    <source>
        <dbReference type="Proteomes" id="UP000240206"/>
    </source>
</evidence>
<dbReference type="InterPro" id="IPR000157">
    <property type="entry name" value="TIR_dom"/>
</dbReference>
<comment type="caution">
    <text evidence="3">The sequence shown here is derived from an EMBL/GenBank/DDBJ whole genome shotgun (WGS) entry which is preliminary data.</text>
</comment>
<sequence>MSSTVFVSYSSVDASLANSIYNYLNQHGIRALKAPEDIRPGQDWASSIAAMIDNATHMVLIWTSGSMASKEVAKELTLAMQSNTVIIPFQVEDLAPAGAWRYHLANLHWLQAHNTDHNTACQSLLEQIKGIQPAAKPVPTKRGTKGAGALIALMISFGVLLLNLLALVVGVWFGLSQPILQNGIATLIGTVYRAIPPLSMGLYVAALVLAITSLVRHRGNKTQAIWSIVLTAVQLLAYGVGAATGILPR</sequence>
<dbReference type="GO" id="GO:0007165">
    <property type="term" value="P:signal transduction"/>
    <property type="evidence" value="ECO:0007669"/>
    <property type="project" value="InterPro"/>
</dbReference>
<proteinExistence type="predicted"/>
<feature type="transmembrane region" description="Helical" evidence="1">
    <location>
        <begin position="195"/>
        <end position="215"/>
    </location>
</feature>
<dbReference type="Proteomes" id="UP000240206">
    <property type="component" value="Unassembled WGS sequence"/>
</dbReference>
<feature type="transmembrane region" description="Helical" evidence="1">
    <location>
        <begin position="150"/>
        <end position="175"/>
    </location>
</feature>
<name>A0A2P7EAY4_9SYNE</name>
<evidence type="ECO:0000259" key="2">
    <source>
        <dbReference type="PROSITE" id="PS50104"/>
    </source>
</evidence>
<feature type="domain" description="TIR" evidence="2">
    <location>
        <begin position="1"/>
        <end position="132"/>
    </location>
</feature>
<organism evidence="3 4">
    <name type="scientific">Synechococcus lacustris str. Tous</name>
    <dbReference type="NCBI Taxonomy" id="1910958"/>
    <lineage>
        <taxon>Bacteria</taxon>
        <taxon>Bacillati</taxon>
        <taxon>Cyanobacteriota</taxon>
        <taxon>Cyanophyceae</taxon>
        <taxon>Synechococcales</taxon>
        <taxon>Synechococcaceae</taxon>
        <taxon>Synechococcus</taxon>
    </lineage>
</organism>
<dbReference type="PROSITE" id="PS50104">
    <property type="entry name" value="TIR"/>
    <property type="match status" value="1"/>
</dbReference>
<evidence type="ECO:0000313" key="3">
    <source>
        <dbReference type="EMBL" id="PSI00319.1"/>
    </source>
</evidence>
<dbReference type="Pfam" id="PF13676">
    <property type="entry name" value="TIR_2"/>
    <property type="match status" value="1"/>
</dbReference>
<dbReference type="InterPro" id="IPR035897">
    <property type="entry name" value="Toll_tir_struct_dom_sf"/>
</dbReference>
<keyword evidence="1" id="KW-0812">Transmembrane</keyword>
<protein>
    <recommendedName>
        <fullName evidence="2">TIR domain-containing protein</fullName>
    </recommendedName>
</protein>
<keyword evidence="1" id="KW-1133">Transmembrane helix</keyword>
<dbReference type="AlphaFoldDB" id="A0A2P7EAY4"/>
<dbReference type="Gene3D" id="3.40.50.10140">
    <property type="entry name" value="Toll/interleukin-1 receptor homology (TIR) domain"/>
    <property type="match status" value="1"/>
</dbReference>
<accession>A0A2P7EAY4</accession>